<comment type="similarity">
    <text evidence="1">Belongs to the sigma-70 factor family. ECF subfamily.</text>
</comment>
<dbReference type="InterPro" id="IPR036388">
    <property type="entry name" value="WH-like_DNA-bd_sf"/>
</dbReference>
<dbReference type="InterPro" id="IPR013325">
    <property type="entry name" value="RNA_pol_sigma_r2"/>
</dbReference>
<dbReference type="Gene3D" id="1.10.10.10">
    <property type="entry name" value="Winged helix-like DNA-binding domain superfamily/Winged helix DNA-binding domain"/>
    <property type="match status" value="1"/>
</dbReference>
<dbReference type="RefSeq" id="WP_306103372.1">
    <property type="nucleotide sequence ID" value="NZ_CP120983.1"/>
</dbReference>
<feature type="domain" description="RNA polymerase sigma factor 70 region 4 type 2" evidence="7">
    <location>
        <begin position="121"/>
        <end position="165"/>
    </location>
</feature>
<evidence type="ECO:0000256" key="3">
    <source>
        <dbReference type="ARBA" id="ARBA00023082"/>
    </source>
</evidence>
<dbReference type="EMBL" id="CP120983">
    <property type="protein sequence ID" value="WLQ63952.1"/>
    <property type="molecule type" value="Genomic_DNA"/>
</dbReference>
<keyword evidence="4" id="KW-0804">Transcription</keyword>
<dbReference type="Proteomes" id="UP001224433">
    <property type="component" value="Chromosome"/>
</dbReference>
<dbReference type="SUPFAM" id="SSF88946">
    <property type="entry name" value="Sigma2 domain of RNA polymerase sigma factors"/>
    <property type="match status" value="1"/>
</dbReference>
<dbReference type="PANTHER" id="PTHR43133">
    <property type="entry name" value="RNA POLYMERASE ECF-TYPE SIGMA FACTO"/>
    <property type="match status" value="1"/>
</dbReference>
<dbReference type="Pfam" id="PF08281">
    <property type="entry name" value="Sigma70_r4_2"/>
    <property type="match status" value="1"/>
</dbReference>
<evidence type="ECO:0000256" key="5">
    <source>
        <dbReference type="SAM" id="MobiDB-lite"/>
    </source>
</evidence>
<keyword evidence="9" id="KW-1185">Reference proteome</keyword>
<dbReference type="InterPro" id="IPR013324">
    <property type="entry name" value="RNA_pol_sigma_r3/r4-like"/>
</dbReference>
<evidence type="ECO:0000256" key="1">
    <source>
        <dbReference type="ARBA" id="ARBA00010641"/>
    </source>
</evidence>
<evidence type="ECO:0000256" key="4">
    <source>
        <dbReference type="ARBA" id="ARBA00023163"/>
    </source>
</evidence>
<evidence type="ECO:0000256" key="2">
    <source>
        <dbReference type="ARBA" id="ARBA00023015"/>
    </source>
</evidence>
<gene>
    <name evidence="8" type="ORF">P8A20_10270</name>
</gene>
<feature type="compositionally biased region" description="Basic and acidic residues" evidence="5">
    <location>
        <begin position="261"/>
        <end position="270"/>
    </location>
</feature>
<feature type="domain" description="RNA polymerase sigma-70 region 2" evidence="6">
    <location>
        <begin position="22"/>
        <end position="83"/>
    </location>
</feature>
<name>A0ABY9J7Z2_9ACTN</name>
<dbReference type="Pfam" id="PF04542">
    <property type="entry name" value="Sigma70_r2"/>
    <property type="match status" value="1"/>
</dbReference>
<evidence type="ECO:0000259" key="7">
    <source>
        <dbReference type="Pfam" id="PF08281"/>
    </source>
</evidence>
<proteinExistence type="inferred from homology"/>
<organism evidence="8 9">
    <name type="scientific">Streptomyces glycanivorans</name>
    <dbReference type="NCBI Taxonomy" id="3033808"/>
    <lineage>
        <taxon>Bacteria</taxon>
        <taxon>Bacillati</taxon>
        <taxon>Actinomycetota</taxon>
        <taxon>Actinomycetes</taxon>
        <taxon>Kitasatosporales</taxon>
        <taxon>Streptomycetaceae</taxon>
        <taxon>Streptomyces</taxon>
    </lineage>
</organism>
<protein>
    <submittedName>
        <fullName evidence="8">Sigma-70 family RNA polymerase sigma factor</fullName>
    </submittedName>
</protein>
<feature type="compositionally biased region" description="Basic and acidic residues" evidence="5">
    <location>
        <begin position="217"/>
        <end position="228"/>
    </location>
</feature>
<sequence>MSDPHTDRRPGGPGNRWELIWSHRDELLEIARGRSSSSEEAEDAVHEAMIRAVEDPDVQYGRVRSWLRHATVRACADRHRQVTRDRELSETLSAAPAESPLVEEGACDRAEARWLADRSAELLPARQAQALRLQAQDLDVGQVARTMGLSYRATESLLARARRSMRNVLAGSLAAATAVWVCVRRFPRTGFAQSTGATSAAVTLAVAGAVLPAGSFDRPDGRPPESRAEPQVPRTAPVEWLPATTETRTRSHAASPSPDPRGTDRSRQDSSRPVPSVPEETPRTCELPGTVAVEISIDSGPPVPDLPPVPELPPAATPTSMPSLPVDAPEIRSPELPSAPAEISAGGLGVTVHPPQPSAP</sequence>
<dbReference type="PANTHER" id="PTHR43133:SF25">
    <property type="entry name" value="RNA POLYMERASE SIGMA FACTOR RFAY-RELATED"/>
    <property type="match status" value="1"/>
</dbReference>
<feature type="region of interest" description="Disordered" evidence="5">
    <location>
        <begin position="214"/>
        <end position="360"/>
    </location>
</feature>
<dbReference type="SUPFAM" id="SSF88659">
    <property type="entry name" value="Sigma3 and sigma4 domains of RNA polymerase sigma factors"/>
    <property type="match status" value="1"/>
</dbReference>
<evidence type="ECO:0000259" key="6">
    <source>
        <dbReference type="Pfam" id="PF04542"/>
    </source>
</evidence>
<dbReference type="InterPro" id="IPR007627">
    <property type="entry name" value="RNA_pol_sigma70_r2"/>
</dbReference>
<dbReference type="InterPro" id="IPR013249">
    <property type="entry name" value="RNA_pol_sigma70_r4_t2"/>
</dbReference>
<dbReference type="Gene3D" id="1.10.1740.10">
    <property type="match status" value="1"/>
</dbReference>
<accession>A0ABY9J7Z2</accession>
<dbReference type="InterPro" id="IPR014284">
    <property type="entry name" value="RNA_pol_sigma-70_dom"/>
</dbReference>
<evidence type="ECO:0000313" key="8">
    <source>
        <dbReference type="EMBL" id="WLQ63952.1"/>
    </source>
</evidence>
<dbReference type="NCBIfam" id="TIGR02937">
    <property type="entry name" value="sigma70-ECF"/>
    <property type="match status" value="1"/>
</dbReference>
<keyword evidence="2" id="KW-0805">Transcription regulation</keyword>
<dbReference type="InterPro" id="IPR039425">
    <property type="entry name" value="RNA_pol_sigma-70-like"/>
</dbReference>
<keyword evidence="3" id="KW-0731">Sigma factor</keyword>
<reference evidence="8 9" key="1">
    <citation type="submission" date="2023-03" db="EMBL/GenBank/DDBJ databases">
        <title>Isolation and description of six Streptomyces strains from soil environments, able to metabolize different microbial glucans.</title>
        <authorList>
            <person name="Widen T."/>
            <person name="Larsbrink J."/>
        </authorList>
    </citation>
    <scope>NUCLEOTIDE SEQUENCE [LARGE SCALE GENOMIC DNA]</scope>
    <source>
        <strain evidence="8 9">Alt3</strain>
    </source>
</reference>
<evidence type="ECO:0000313" key="9">
    <source>
        <dbReference type="Proteomes" id="UP001224433"/>
    </source>
</evidence>
<feature type="compositionally biased region" description="Pro residues" evidence="5">
    <location>
        <begin position="301"/>
        <end position="316"/>
    </location>
</feature>